<dbReference type="AlphaFoldDB" id="A0A0B7BSL7"/>
<protein>
    <submittedName>
        <fullName evidence="2">Uncharacterized protein</fullName>
    </submittedName>
</protein>
<evidence type="ECO:0000313" key="2">
    <source>
        <dbReference type="EMBL" id="CEK95155.1"/>
    </source>
</evidence>
<sequence length="51" mass="5662">MHAGVFQVATYGVNHGLLHRQRSPHKSKDPKRQHPVAEGPTEMGRSRCSNA</sequence>
<dbReference type="EMBL" id="HACG01048290">
    <property type="protein sequence ID" value="CEK95155.1"/>
    <property type="molecule type" value="Transcribed_RNA"/>
</dbReference>
<gene>
    <name evidence="2" type="primary">ORF205675</name>
</gene>
<reference evidence="2" key="1">
    <citation type="submission" date="2014-12" db="EMBL/GenBank/DDBJ databases">
        <title>Insight into the proteome of Arion vulgaris.</title>
        <authorList>
            <person name="Aradska J."/>
            <person name="Bulat T."/>
            <person name="Smidak R."/>
            <person name="Sarate P."/>
            <person name="Gangsoo J."/>
            <person name="Sialana F."/>
            <person name="Bilban M."/>
            <person name="Lubec G."/>
        </authorList>
    </citation>
    <scope>NUCLEOTIDE SEQUENCE</scope>
    <source>
        <tissue evidence="2">Skin</tissue>
    </source>
</reference>
<name>A0A0B7BSL7_9EUPU</name>
<proteinExistence type="predicted"/>
<evidence type="ECO:0000256" key="1">
    <source>
        <dbReference type="SAM" id="MobiDB-lite"/>
    </source>
</evidence>
<accession>A0A0B7BSL7</accession>
<feature type="region of interest" description="Disordered" evidence="1">
    <location>
        <begin position="1"/>
        <end position="51"/>
    </location>
</feature>
<organism evidence="2">
    <name type="scientific">Arion vulgaris</name>
    <dbReference type="NCBI Taxonomy" id="1028688"/>
    <lineage>
        <taxon>Eukaryota</taxon>
        <taxon>Metazoa</taxon>
        <taxon>Spiralia</taxon>
        <taxon>Lophotrochozoa</taxon>
        <taxon>Mollusca</taxon>
        <taxon>Gastropoda</taxon>
        <taxon>Heterobranchia</taxon>
        <taxon>Euthyneura</taxon>
        <taxon>Panpulmonata</taxon>
        <taxon>Eupulmonata</taxon>
        <taxon>Stylommatophora</taxon>
        <taxon>Helicina</taxon>
        <taxon>Arionoidea</taxon>
        <taxon>Arionidae</taxon>
        <taxon>Arion</taxon>
    </lineage>
</organism>